<proteinExistence type="predicted"/>
<dbReference type="InterPro" id="IPR036179">
    <property type="entry name" value="Ig-like_dom_sf"/>
</dbReference>
<keyword evidence="3" id="KW-1185">Reference proteome</keyword>
<accession>A0A2S7STJ7</accession>
<evidence type="ECO:0000313" key="2">
    <source>
        <dbReference type="EMBL" id="PQJ10028.1"/>
    </source>
</evidence>
<dbReference type="SUPFAM" id="SSF48726">
    <property type="entry name" value="Immunoglobulin"/>
    <property type="match status" value="1"/>
</dbReference>
<name>A0A2S7STJ7_9BACT</name>
<dbReference type="InterPro" id="IPR026444">
    <property type="entry name" value="Secre_tail"/>
</dbReference>
<comment type="caution">
    <text evidence="2">The sequence shown here is derived from an EMBL/GenBank/DDBJ whole genome shotgun (WGS) entry which is preliminary data.</text>
</comment>
<dbReference type="NCBIfam" id="TIGR04183">
    <property type="entry name" value="Por_Secre_tail"/>
    <property type="match status" value="1"/>
</dbReference>
<reference evidence="2 3" key="1">
    <citation type="submission" date="2018-01" db="EMBL/GenBank/DDBJ databases">
        <title>A novel member of the phylum Bacteroidetes isolated from glacier ice.</title>
        <authorList>
            <person name="Liu Q."/>
            <person name="Xin Y.-H."/>
        </authorList>
    </citation>
    <scope>NUCLEOTIDE SEQUENCE [LARGE SCALE GENOMIC DNA]</scope>
    <source>
        <strain evidence="2 3">RB1R16</strain>
    </source>
</reference>
<dbReference type="Gene3D" id="2.60.40.3080">
    <property type="match status" value="1"/>
</dbReference>
<dbReference type="AlphaFoldDB" id="A0A2S7STJ7"/>
<protein>
    <recommendedName>
        <fullName evidence="1">Secretion system C-terminal sorting domain-containing protein</fullName>
    </recommendedName>
</protein>
<organism evidence="2 3">
    <name type="scientific">Flavipsychrobacter stenotrophus</name>
    <dbReference type="NCBI Taxonomy" id="2077091"/>
    <lineage>
        <taxon>Bacteria</taxon>
        <taxon>Pseudomonadati</taxon>
        <taxon>Bacteroidota</taxon>
        <taxon>Chitinophagia</taxon>
        <taxon>Chitinophagales</taxon>
        <taxon>Chitinophagaceae</taxon>
        <taxon>Flavipsychrobacter</taxon>
    </lineage>
</organism>
<evidence type="ECO:0000259" key="1">
    <source>
        <dbReference type="Pfam" id="PF18962"/>
    </source>
</evidence>
<dbReference type="Pfam" id="PF18962">
    <property type="entry name" value="Por_Secre_tail"/>
    <property type="match status" value="1"/>
</dbReference>
<feature type="domain" description="Secretion system C-terminal sorting" evidence="1">
    <location>
        <begin position="466"/>
        <end position="536"/>
    </location>
</feature>
<sequence length="537" mass="57230">MPFVNKNDRLSTKTYHIISFFYFCQIKLIKMKHLITCALVFLCLSSSSYGQCSISAHRISETHVHDTTYQVMVADTAGLGSGYTYTWLSDIGTSHTGSIVSLPVIDASTIHSYTITASAPGTTCSSTDNISTNLVFNCTMLPGIDYGYSGAYTFRQSVITDPNSIYIQFPHGVVNDLDLKVNMHINWGNGTATSLTQALDTLALIGGIADPAHSSHYQYAGQYIISTQYSYSYDTLTCPITIMPKTALWVAGNAGRGAPQIGGSRAYCVGDTLRLGIVDTIAQFLNAYHRTDTTGVLHYDIVPMAGGTYPVFGPNRLYSWSHDGSYFGLSLDTTLVIPNLTLADTGTYYMQMWENISMTDTILQVHVTINNTSPVVSAITGASSVCEGSFISLSNITPGGVWSSSSPDASVSGGIVSGISAGSANISYTVTNGCGATTVTYPLSILPSSVCTAGITGHKKETGISIYPNPSYGSFEVSVPGQNAIITITDVTGKVVYTAQSTDNSNIPVAGSSLAKGTYLILVDCEGSVYRDKVTIW</sequence>
<gene>
    <name evidence="2" type="ORF">CJD36_015120</name>
</gene>
<dbReference type="EMBL" id="PPSL01000004">
    <property type="protein sequence ID" value="PQJ10028.1"/>
    <property type="molecule type" value="Genomic_DNA"/>
</dbReference>
<dbReference type="Proteomes" id="UP000239872">
    <property type="component" value="Unassembled WGS sequence"/>
</dbReference>
<evidence type="ECO:0000313" key="3">
    <source>
        <dbReference type="Proteomes" id="UP000239872"/>
    </source>
</evidence>